<proteinExistence type="predicted"/>
<accession>A0A2K5C7D9</accession>
<evidence type="ECO:0000313" key="1">
    <source>
        <dbReference type="Ensembl" id="ENSANAP00000004601.1"/>
    </source>
</evidence>
<sequence>MNKEILPGKMTVNLITRALSQLCVRSSVCIHISRHGRLEFISQLAHLLTVCTYSGLLSPLSLSFFIFKTEKIVVEVTLAGLL</sequence>
<dbReference type="Ensembl" id="ENSANAT00000022358.1">
    <property type="protein sequence ID" value="ENSANAP00000004601.1"/>
    <property type="gene ID" value="ENSANAG00000020399.1"/>
</dbReference>
<evidence type="ECO:0000313" key="2">
    <source>
        <dbReference type="Proteomes" id="UP000233020"/>
    </source>
</evidence>
<protein>
    <submittedName>
        <fullName evidence="1">Uncharacterized protein</fullName>
    </submittedName>
</protein>
<dbReference type="Proteomes" id="UP000233020">
    <property type="component" value="Unplaced"/>
</dbReference>
<dbReference type="GeneTree" id="ENSGT00910000147999"/>
<organism evidence="1 2">
    <name type="scientific">Aotus nancymaae</name>
    <name type="common">Ma's night monkey</name>
    <dbReference type="NCBI Taxonomy" id="37293"/>
    <lineage>
        <taxon>Eukaryota</taxon>
        <taxon>Metazoa</taxon>
        <taxon>Chordata</taxon>
        <taxon>Craniata</taxon>
        <taxon>Vertebrata</taxon>
        <taxon>Euteleostomi</taxon>
        <taxon>Mammalia</taxon>
        <taxon>Eutheria</taxon>
        <taxon>Euarchontoglires</taxon>
        <taxon>Primates</taxon>
        <taxon>Haplorrhini</taxon>
        <taxon>Platyrrhini</taxon>
        <taxon>Aotidae</taxon>
        <taxon>Aotus</taxon>
    </lineage>
</organism>
<dbReference type="AlphaFoldDB" id="A0A2K5C7D9"/>
<dbReference type="OMA" id="CIHISRH"/>
<reference evidence="1" key="1">
    <citation type="submission" date="2025-08" db="UniProtKB">
        <authorList>
            <consortium name="Ensembl"/>
        </authorList>
    </citation>
    <scope>IDENTIFICATION</scope>
</reference>
<name>A0A2K5C7D9_AOTNA</name>
<reference evidence="1" key="2">
    <citation type="submission" date="2025-09" db="UniProtKB">
        <authorList>
            <consortium name="Ensembl"/>
        </authorList>
    </citation>
    <scope>IDENTIFICATION</scope>
</reference>
<keyword evidence="2" id="KW-1185">Reference proteome</keyword>